<accession>A0A8H3EY08</accession>
<reference evidence="7" key="1">
    <citation type="submission" date="2021-03" db="EMBL/GenBank/DDBJ databases">
        <authorList>
            <person name="Tagirdzhanova G."/>
        </authorList>
    </citation>
    <scope>NUCLEOTIDE SEQUENCE</scope>
</reference>
<dbReference type="EMBL" id="CAJPDQ010000006">
    <property type="protein sequence ID" value="CAF9910896.1"/>
    <property type="molecule type" value="Genomic_DNA"/>
</dbReference>
<evidence type="ECO:0000313" key="8">
    <source>
        <dbReference type="Proteomes" id="UP000664169"/>
    </source>
</evidence>
<evidence type="ECO:0000256" key="4">
    <source>
        <dbReference type="ARBA" id="ARBA00023136"/>
    </source>
</evidence>
<name>A0A8H3EY08_9LECA</name>
<evidence type="ECO:0000256" key="2">
    <source>
        <dbReference type="ARBA" id="ARBA00022692"/>
    </source>
</evidence>
<dbReference type="OrthoDB" id="5411678at2759"/>
<feature type="region of interest" description="Disordered" evidence="5">
    <location>
        <begin position="200"/>
        <end position="365"/>
    </location>
</feature>
<evidence type="ECO:0000313" key="7">
    <source>
        <dbReference type="EMBL" id="CAF9910896.1"/>
    </source>
</evidence>
<dbReference type="GO" id="GO:0071944">
    <property type="term" value="C:cell periphery"/>
    <property type="evidence" value="ECO:0007669"/>
    <property type="project" value="UniProtKB-ARBA"/>
</dbReference>
<dbReference type="Proteomes" id="UP000664169">
    <property type="component" value="Unassembled WGS sequence"/>
</dbReference>
<dbReference type="PANTHER" id="PTHR15549">
    <property type="entry name" value="PAIRED IMMUNOGLOBULIN-LIKE TYPE 2 RECEPTOR"/>
    <property type="match status" value="1"/>
</dbReference>
<dbReference type="PANTHER" id="PTHR15549:SF30">
    <property type="entry name" value="MID2 DOMAIN-CONTAINING PROTEIN"/>
    <property type="match status" value="1"/>
</dbReference>
<organism evidence="7 8">
    <name type="scientific">Gomphillus americanus</name>
    <dbReference type="NCBI Taxonomy" id="1940652"/>
    <lineage>
        <taxon>Eukaryota</taxon>
        <taxon>Fungi</taxon>
        <taxon>Dikarya</taxon>
        <taxon>Ascomycota</taxon>
        <taxon>Pezizomycotina</taxon>
        <taxon>Lecanoromycetes</taxon>
        <taxon>OSLEUM clade</taxon>
        <taxon>Ostropomycetidae</taxon>
        <taxon>Ostropales</taxon>
        <taxon>Graphidaceae</taxon>
        <taxon>Gomphilloideae</taxon>
        <taxon>Gomphillus</taxon>
    </lineage>
</organism>
<evidence type="ECO:0000256" key="5">
    <source>
        <dbReference type="SAM" id="MobiDB-lite"/>
    </source>
</evidence>
<keyword evidence="2 6" id="KW-0812">Transmembrane</keyword>
<sequence length="397" mass="39761">MSESTNTTSILTSTTSDTTSVLTDTTTTTGPTGPTTITTISSTTLTPSDTSSSSTSSSSSSSSSSSLSLPSSSTPSSSSTPIFSSSTPPSSIPSPSLRTSVTVVTPSEGPPTTVIQTITTTNTQASIPNTSASAASSSTPSASAVGSAGTSSGGTSNGPSAGVVAPAVIVPVIVIALAIILGIFLWRRKQRQEAAEMRQKEMEEYSYNPNSDPTIPVAGAVSSNGDDQNGEGGGYRGWGTTSSAGPRKPSTTLGGSSNPGAIGIARSDSGGRGYDDHSPHAITPEKNGSATGSPDGIGLLGTGPLASNNKNQGVNRGISNASSAYSGGQKSNGSDNAPGGFAGSPQQYYDELMQPDEGGHEGYGQPVIRDVSARRNTRIENPAIYPQHGNAGIAQNF</sequence>
<evidence type="ECO:0000256" key="3">
    <source>
        <dbReference type="ARBA" id="ARBA00022989"/>
    </source>
</evidence>
<feature type="compositionally biased region" description="Polar residues" evidence="5">
    <location>
        <begin position="305"/>
        <end position="335"/>
    </location>
</feature>
<protein>
    <submittedName>
        <fullName evidence="7">Uncharacterized protein</fullName>
    </submittedName>
</protein>
<comment type="subcellular location">
    <subcellularLocation>
        <location evidence="1">Membrane</location>
        <topology evidence="1">Single-pass membrane protein</topology>
    </subcellularLocation>
</comment>
<gene>
    <name evidence="7" type="ORF">GOMPHAMPRED_007224</name>
</gene>
<evidence type="ECO:0000256" key="1">
    <source>
        <dbReference type="ARBA" id="ARBA00004167"/>
    </source>
</evidence>
<dbReference type="InterPro" id="IPR051694">
    <property type="entry name" value="Immunoregulatory_rcpt-like"/>
</dbReference>
<keyword evidence="8" id="KW-1185">Reference proteome</keyword>
<comment type="caution">
    <text evidence="7">The sequence shown here is derived from an EMBL/GenBank/DDBJ whole genome shotgun (WGS) entry which is preliminary data.</text>
</comment>
<feature type="transmembrane region" description="Helical" evidence="6">
    <location>
        <begin position="163"/>
        <end position="186"/>
    </location>
</feature>
<proteinExistence type="predicted"/>
<evidence type="ECO:0000256" key="6">
    <source>
        <dbReference type="SAM" id="Phobius"/>
    </source>
</evidence>
<keyword evidence="4 6" id="KW-0472">Membrane</keyword>
<dbReference type="GO" id="GO:0016020">
    <property type="term" value="C:membrane"/>
    <property type="evidence" value="ECO:0007669"/>
    <property type="project" value="UniProtKB-SubCell"/>
</dbReference>
<feature type="region of interest" description="Disordered" evidence="5">
    <location>
        <begin position="1"/>
        <end position="158"/>
    </location>
</feature>
<feature type="compositionally biased region" description="Low complexity" evidence="5">
    <location>
        <begin position="112"/>
        <end position="150"/>
    </location>
</feature>
<feature type="compositionally biased region" description="Low complexity" evidence="5">
    <location>
        <begin position="1"/>
        <end position="100"/>
    </location>
</feature>
<feature type="compositionally biased region" description="Polar residues" evidence="5">
    <location>
        <begin position="240"/>
        <end position="259"/>
    </location>
</feature>
<dbReference type="AlphaFoldDB" id="A0A8H3EY08"/>
<keyword evidence="3 6" id="KW-1133">Transmembrane helix</keyword>